<evidence type="ECO:0000256" key="4">
    <source>
        <dbReference type="ARBA" id="ARBA00022723"/>
    </source>
</evidence>
<evidence type="ECO:0000256" key="10">
    <source>
        <dbReference type="ARBA" id="ARBA00038976"/>
    </source>
</evidence>
<dbReference type="PANTHER" id="PTHR43501:SF1">
    <property type="entry name" value="CYTOSOL NON-SPECIFIC DIPEPTIDASE"/>
    <property type="match status" value="1"/>
</dbReference>
<name>A0A1S6IQN5_9LACT</name>
<evidence type="ECO:0000313" key="19">
    <source>
        <dbReference type="EMBL" id="AQS53856.1"/>
    </source>
</evidence>
<comment type="catalytic activity">
    <reaction evidence="9">
        <text>Hydrolysis of dipeptides, preferentially hydrophobic dipeptides including prolyl amino acids.</text>
        <dbReference type="EC" id="3.4.13.18"/>
    </reaction>
</comment>
<dbReference type="NCBIfam" id="TIGR01893">
    <property type="entry name" value="aa-his-dipept"/>
    <property type="match status" value="1"/>
</dbReference>
<evidence type="ECO:0000256" key="5">
    <source>
        <dbReference type="ARBA" id="ARBA00022801"/>
    </source>
</evidence>
<evidence type="ECO:0000256" key="9">
    <source>
        <dbReference type="ARBA" id="ARBA00036421"/>
    </source>
</evidence>
<dbReference type="GO" id="GO:0006508">
    <property type="term" value="P:proteolysis"/>
    <property type="evidence" value="ECO:0007669"/>
    <property type="project" value="UniProtKB-KW"/>
</dbReference>
<comment type="cofactor">
    <cofactor evidence="1">
        <name>Co(2+)</name>
        <dbReference type="ChEBI" id="CHEBI:48828"/>
    </cofactor>
</comment>
<keyword evidence="19" id="KW-0224">Dipeptidase</keyword>
<protein>
    <recommendedName>
        <fullName evidence="13">Cytosol non-specific dipeptidase</fullName>
        <ecNumber evidence="10">3.4.13.18</ecNumber>
    </recommendedName>
    <alternativeName>
        <fullName evidence="16">Aminoacyl-histidine dipeptidase</fullName>
    </alternativeName>
    <alternativeName>
        <fullName evidence="15">Beta-alanyl-histidine dipeptidase</fullName>
    </alternativeName>
    <alternativeName>
        <fullName evidence="14">Carnosinase</fullName>
    </alternativeName>
    <alternativeName>
        <fullName evidence="11">Peptidase D</fullName>
    </alternativeName>
    <alternativeName>
        <fullName evidence="17">Xaa-His dipeptidase</fullName>
    </alternativeName>
</protein>
<dbReference type="CDD" id="cd03890">
    <property type="entry name" value="M20_pepD"/>
    <property type="match status" value="1"/>
</dbReference>
<evidence type="ECO:0000256" key="16">
    <source>
        <dbReference type="ARBA" id="ARBA00077688"/>
    </source>
</evidence>
<dbReference type="KEGG" id="jda:BW727_101489"/>
<evidence type="ECO:0000256" key="12">
    <source>
        <dbReference type="ARBA" id="ARBA00061423"/>
    </source>
</evidence>
<keyword evidence="8" id="KW-0170">Cobalt</keyword>
<dbReference type="GO" id="GO:0070573">
    <property type="term" value="F:metallodipeptidase activity"/>
    <property type="evidence" value="ECO:0007669"/>
    <property type="project" value="TreeGrafter"/>
</dbReference>
<evidence type="ECO:0000256" key="11">
    <source>
        <dbReference type="ARBA" id="ARBA00044252"/>
    </source>
</evidence>
<dbReference type="InterPro" id="IPR002933">
    <property type="entry name" value="Peptidase_M20"/>
</dbReference>
<evidence type="ECO:0000256" key="2">
    <source>
        <dbReference type="ARBA" id="ARBA00001947"/>
    </source>
</evidence>
<dbReference type="GO" id="GO:0046872">
    <property type="term" value="F:metal ion binding"/>
    <property type="evidence" value="ECO:0007669"/>
    <property type="project" value="UniProtKB-KW"/>
</dbReference>
<dbReference type="EMBL" id="CP019728">
    <property type="protein sequence ID" value="AQS53856.1"/>
    <property type="molecule type" value="Genomic_DNA"/>
</dbReference>
<keyword evidence="20" id="KW-1185">Reference proteome</keyword>
<dbReference type="PANTHER" id="PTHR43501">
    <property type="entry name" value="CYTOSOL NON-SPECIFIC DIPEPTIDASE"/>
    <property type="match status" value="1"/>
</dbReference>
<dbReference type="PRINTS" id="PR00934">
    <property type="entry name" value="XHISDIPTASE"/>
</dbReference>
<keyword evidence="6" id="KW-0862">Zinc</keyword>
<dbReference type="STRING" id="708126.BW727_101489"/>
<dbReference type="InterPro" id="IPR001160">
    <property type="entry name" value="Peptidase_M20C"/>
</dbReference>
<keyword evidence="5 19" id="KW-0378">Hydrolase</keyword>
<dbReference type="SUPFAM" id="SSF53187">
    <property type="entry name" value="Zn-dependent exopeptidases"/>
    <property type="match status" value="1"/>
</dbReference>
<evidence type="ECO:0000256" key="7">
    <source>
        <dbReference type="ARBA" id="ARBA00023049"/>
    </source>
</evidence>
<sequence>MMQKLRDLKPERVFYYFEEITKIPRCSGSEKQISDYLKKVGEDLGLKVIQDELNNIIIKKPATKGYENSEGIILQGHMDMVCEKEEQVDHDFSTDSIDLIVEDGFIKANGTTLGADNGIAVAMGLAILEDDRLEHPMLELLITTSEETDMSGALGLKPNVLKGTRLLNLDSEEEGFLTVGSAGGELIKATVSTEEDSVSGYQALTISVTGLNGGHSGMEIDKNRANALKVSLNILKTLQEEIAIKLVSIDGGTKDNAIPRQMKIVIGVKEEDLEKLEASVTKIETQLKNKWVEENPQILLDKPTGLQKALRQIDLENILYLLEQLPTGVHTWLADSENTVESSSNLAIVHTEKGKITLSISTRSSSERILNAMREQITKDIEKVGSFHISGGYPEWEYKAESKLREKAVELYQKMYGTEMKVIVIHAGLESGALKKTYPNLDVVSFGPDMFDVHTPKEKLSIASTKRSYEYLVELLKGLK</sequence>
<evidence type="ECO:0000256" key="13">
    <source>
        <dbReference type="ARBA" id="ARBA00071271"/>
    </source>
</evidence>
<dbReference type="Pfam" id="PF01546">
    <property type="entry name" value="Peptidase_M20"/>
    <property type="match status" value="1"/>
</dbReference>
<dbReference type="OrthoDB" id="9773892at2"/>
<dbReference type="Proteomes" id="UP000188993">
    <property type="component" value="Chromosome"/>
</dbReference>
<keyword evidence="4" id="KW-0479">Metal-binding</keyword>
<dbReference type="FunFam" id="3.40.630.10:FF:000018">
    <property type="entry name" value="Aminoacyl-histidine dipeptidase PepD"/>
    <property type="match status" value="1"/>
</dbReference>
<accession>A0A1S6IQN5</accession>
<dbReference type="AlphaFoldDB" id="A0A1S6IQN5"/>
<evidence type="ECO:0000256" key="14">
    <source>
        <dbReference type="ARBA" id="ARBA00075285"/>
    </source>
</evidence>
<evidence type="ECO:0000256" key="8">
    <source>
        <dbReference type="ARBA" id="ARBA00023285"/>
    </source>
</evidence>
<evidence type="ECO:0000256" key="3">
    <source>
        <dbReference type="ARBA" id="ARBA00022670"/>
    </source>
</evidence>
<keyword evidence="3" id="KW-0645">Protease</keyword>
<evidence type="ECO:0000256" key="1">
    <source>
        <dbReference type="ARBA" id="ARBA00001941"/>
    </source>
</evidence>
<keyword evidence="7" id="KW-0482">Metalloprotease</keyword>
<dbReference type="Gene3D" id="3.40.630.10">
    <property type="entry name" value="Zn peptidases"/>
    <property type="match status" value="2"/>
</dbReference>
<dbReference type="EC" id="3.4.13.18" evidence="10"/>
<organism evidence="19 20">
    <name type="scientific">Jeotgalibaca dankookensis</name>
    <dbReference type="NCBI Taxonomy" id="708126"/>
    <lineage>
        <taxon>Bacteria</taxon>
        <taxon>Bacillati</taxon>
        <taxon>Bacillota</taxon>
        <taxon>Bacilli</taxon>
        <taxon>Lactobacillales</taxon>
        <taxon>Carnobacteriaceae</taxon>
        <taxon>Jeotgalibaca</taxon>
    </lineage>
</organism>
<evidence type="ECO:0000256" key="6">
    <source>
        <dbReference type="ARBA" id="ARBA00022833"/>
    </source>
</evidence>
<gene>
    <name evidence="19" type="primary">pepD</name>
    <name evidence="19" type="ORF">BW727_101489</name>
</gene>
<dbReference type="PIRSF" id="PIRSF016599">
    <property type="entry name" value="Xaa-His_dipept"/>
    <property type="match status" value="1"/>
</dbReference>
<dbReference type="GO" id="GO:0005829">
    <property type="term" value="C:cytosol"/>
    <property type="evidence" value="ECO:0007669"/>
    <property type="project" value="TreeGrafter"/>
</dbReference>
<evidence type="ECO:0000256" key="17">
    <source>
        <dbReference type="ARBA" id="ARBA00078074"/>
    </source>
</evidence>
<evidence type="ECO:0000313" key="20">
    <source>
        <dbReference type="Proteomes" id="UP000188993"/>
    </source>
</evidence>
<dbReference type="InterPro" id="IPR011650">
    <property type="entry name" value="Peptidase_M20_dimer"/>
</dbReference>
<comment type="similarity">
    <text evidence="12">Belongs to the peptidase M20C family.</text>
</comment>
<feature type="domain" description="Peptidase M20 dimerisation" evidence="18">
    <location>
        <begin position="209"/>
        <end position="293"/>
    </location>
</feature>
<reference evidence="19 20" key="1">
    <citation type="journal article" date="2014" name="Int. J. Syst. Evol. Microbiol.">
        <title>Jeotgalibaca dankookensis gen. nov., sp. nov., a member of the family Carnobacteriaceae, isolated from seujeot (Korean traditional food).</title>
        <authorList>
            <person name="Lee D.G."/>
            <person name="Trujillo M.E."/>
            <person name="Kang H."/>
            <person name="Ahn T.Y."/>
        </authorList>
    </citation>
    <scope>NUCLEOTIDE SEQUENCE [LARGE SCALE GENOMIC DNA]</scope>
    <source>
        <strain evidence="19 20">EX-07</strain>
    </source>
</reference>
<evidence type="ECO:0000259" key="18">
    <source>
        <dbReference type="Pfam" id="PF07687"/>
    </source>
</evidence>
<proteinExistence type="inferred from homology"/>
<dbReference type="FunFam" id="3.40.630.10:FF:000015">
    <property type="entry name" value="Aminoacyl-histidine dipeptidase PepD"/>
    <property type="match status" value="1"/>
</dbReference>
<comment type="cofactor">
    <cofactor evidence="2">
        <name>Zn(2+)</name>
        <dbReference type="ChEBI" id="CHEBI:29105"/>
    </cofactor>
</comment>
<evidence type="ECO:0000256" key="15">
    <source>
        <dbReference type="ARBA" id="ARBA00076004"/>
    </source>
</evidence>
<dbReference type="Pfam" id="PF07687">
    <property type="entry name" value="M20_dimer"/>
    <property type="match status" value="1"/>
</dbReference>